<gene>
    <name evidence="1" type="ORF">AAL_07690</name>
</gene>
<keyword evidence="2" id="KW-1185">Reference proteome</keyword>
<proteinExistence type="predicted"/>
<protein>
    <submittedName>
        <fullName evidence="1">Uncharacterized protein</fullName>
    </submittedName>
</protein>
<reference evidence="1 2" key="1">
    <citation type="journal article" date="2016" name="Genome Biol. Evol.">
        <title>Divergent and convergent evolution of fungal pathogenicity.</title>
        <authorList>
            <person name="Shang Y."/>
            <person name="Xiao G."/>
            <person name="Zheng P."/>
            <person name="Cen K."/>
            <person name="Zhan S."/>
            <person name="Wang C."/>
        </authorList>
    </citation>
    <scope>NUCLEOTIDE SEQUENCE [LARGE SCALE GENOMIC DNA]</scope>
    <source>
        <strain evidence="1 2">RCEF 2490</strain>
    </source>
</reference>
<sequence>MSHDSRAPECESEAAHWRENPTAPVRILVSTATHLVPGDGFLERTEFISNAISQHHWKRDMDWKADRFMSYYADFAYDNRTCYFVVDHGQVSSDDVPVPILWYRWTGDSLVLIDEPLPSRIRRKSKELPFTPKLDRQPRQMTATEKRQNIRARLRRDLKLSRGDFQFLEENPEHSKWLERNLEPRIWSKVKSQEAEWQRFSSVVANSVVANGAVNGNEETG</sequence>
<organism evidence="1 2">
    <name type="scientific">Moelleriella libera RCEF 2490</name>
    <dbReference type="NCBI Taxonomy" id="1081109"/>
    <lineage>
        <taxon>Eukaryota</taxon>
        <taxon>Fungi</taxon>
        <taxon>Dikarya</taxon>
        <taxon>Ascomycota</taxon>
        <taxon>Pezizomycotina</taxon>
        <taxon>Sordariomycetes</taxon>
        <taxon>Hypocreomycetidae</taxon>
        <taxon>Hypocreales</taxon>
        <taxon>Clavicipitaceae</taxon>
        <taxon>Moelleriella</taxon>
    </lineage>
</organism>
<dbReference type="Proteomes" id="UP000078544">
    <property type="component" value="Unassembled WGS sequence"/>
</dbReference>
<accession>A0A167WXI2</accession>
<dbReference type="OrthoDB" id="4379079at2759"/>
<evidence type="ECO:0000313" key="2">
    <source>
        <dbReference type="Proteomes" id="UP000078544"/>
    </source>
</evidence>
<comment type="caution">
    <text evidence="1">The sequence shown here is derived from an EMBL/GenBank/DDBJ whole genome shotgun (WGS) entry which is preliminary data.</text>
</comment>
<name>A0A167WXI2_9HYPO</name>
<evidence type="ECO:0000313" key="1">
    <source>
        <dbReference type="EMBL" id="KZZ89391.1"/>
    </source>
</evidence>
<dbReference type="EMBL" id="AZGY01000025">
    <property type="protein sequence ID" value="KZZ89391.1"/>
    <property type="molecule type" value="Genomic_DNA"/>
</dbReference>
<dbReference type="AlphaFoldDB" id="A0A167WXI2"/>